<dbReference type="GO" id="GO:0070914">
    <property type="term" value="P:UV-damage excision repair"/>
    <property type="evidence" value="ECO:0007669"/>
    <property type="project" value="TreeGrafter"/>
</dbReference>
<reference evidence="10" key="1">
    <citation type="submission" date="2015-08" db="EMBL/GenBank/DDBJ databases">
        <authorList>
            <person name="Babu N.S."/>
            <person name="Beckwith C.J."/>
            <person name="Beseler K.G."/>
            <person name="Brison A."/>
            <person name="Carone J.V."/>
            <person name="Caskin T.P."/>
            <person name="Diamond M."/>
            <person name="Durham M.E."/>
            <person name="Foxe J.M."/>
            <person name="Go M."/>
            <person name="Henderson B.A."/>
            <person name="Jones I.B."/>
            <person name="McGettigan J.A."/>
            <person name="Micheletti S.J."/>
            <person name="Nasrallah M.E."/>
            <person name="Ortiz D."/>
            <person name="Piller C.R."/>
            <person name="Privatt S.R."/>
            <person name="Schneider S.L."/>
            <person name="Sharp S."/>
            <person name="Smith T.C."/>
            <person name="Stanton J.D."/>
            <person name="Ullery H.E."/>
            <person name="Wilson R.J."/>
            <person name="Serrano M.G."/>
            <person name="Buck G."/>
            <person name="Lee V."/>
            <person name="Wang Y."/>
            <person name="Carvalho R."/>
            <person name="Voegtly L."/>
            <person name="Shi R."/>
            <person name="Duckworth R."/>
            <person name="Johnson A."/>
            <person name="Loviza R."/>
            <person name="Walstead R."/>
            <person name="Shah Z."/>
            <person name="Kiflezghi M."/>
            <person name="Wade K."/>
            <person name="Ball S.L."/>
            <person name="Bradley K.W."/>
            <person name="Asai D.J."/>
            <person name="Bowman C.A."/>
            <person name="Russell D.A."/>
            <person name="Pope W.H."/>
            <person name="Jacobs-Sera D."/>
            <person name="Hendrix R.W."/>
            <person name="Hatfull G.F."/>
        </authorList>
    </citation>
    <scope>NUCLEOTIDE SEQUENCE</scope>
</reference>
<dbReference type="NCBIfam" id="TIGR00597">
    <property type="entry name" value="rad10"/>
    <property type="match status" value="1"/>
</dbReference>
<dbReference type="InterPro" id="IPR011335">
    <property type="entry name" value="Restrct_endonuc-II-like"/>
</dbReference>
<dbReference type="FunFam" id="1.10.150.20:FF:000017">
    <property type="entry name" value="DNA excision repair protein ERCC-1"/>
    <property type="match status" value="1"/>
</dbReference>
<dbReference type="PANTHER" id="PTHR12749:SF0">
    <property type="entry name" value="DNA EXCISION REPAIR PROTEIN ERCC-1"/>
    <property type="match status" value="1"/>
</dbReference>
<dbReference type="GO" id="GO:0006312">
    <property type="term" value="P:mitotic recombination"/>
    <property type="evidence" value="ECO:0007669"/>
    <property type="project" value="TreeGrafter"/>
</dbReference>
<name>A0A1D2A6D2_AUXPR</name>
<evidence type="ECO:0000313" key="10">
    <source>
        <dbReference type="EMBL" id="JAT74772.1"/>
    </source>
</evidence>
<sequence length="310" mass="33233">MAPASNGASHSGATPGAQQSNPPTTSGAPQLNEAQLLALNPNAVLVSKRQEGNPVLRHMRNVRWQFGDIVPDYLAGPNTAILFLSLRFHLLKPEYIYGRMKALQRAYRLRVLLCHVDTEDAVGPLGEVTKAAIGLECTLICGFSPQECARYIETYKSYESKPADSIQKSVGSDFVSTATAALTSLRGVNKTDVKTLGDRFGSMAALFSASKEELALCPGLGPTKVKRLFEAFHEPFRNTLVPQAAPEVRAASLGRPSQVFQLVDAQAAAEVKVAVAAPPDTQAQPGPAVTDPAEDPIPYSLEDEDDDDFA</sequence>
<evidence type="ECO:0000256" key="7">
    <source>
        <dbReference type="ARBA" id="ARBA00071993"/>
    </source>
</evidence>
<dbReference type="GO" id="GO:0070522">
    <property type="term" value="C:ERCC4-ERCC1 complex"/>
    <property type="evidence" value="ECO:0007669"/>
    <property type="project" value="TreeGrafter"/>
</dbReference>
<comment type="subcellular location">
    <subcellularLocation>
        <location evidence="1">Nucleus</location>
    </subcellularLocation>
</comment>
<dbReference type="EMBL" id="GDKF01003850">
    <property type="protein sequence ID" value="JAT74772.1"/>
    <property type="molecule type" value="Transcribed_RNA"/>
</dbReference>
<evidence type="ECO:0000256" key="1">
    <source>
        <dbReference type="ARBA" id="ARBA00004123"/>
    </source>
</evidence>
<dbReference type="InterPro" id="IPR010994">
    <property type="entry name" value="RuvA_2-like"/>
</dbReference>
<dbReference type="GO" id="GO:0000110">
    <property type="term" value="C:nucleotide-excision repair factor 1 complex"/>
    <property type="evidence" value="ECO:0007669"/>
    <property type="project" value="TreeGrafter"/>
</dbReference>
<dbReference type="PANTHER" id="PTHR12749">
    <property type="entry name" value="EXCISION REPAIR CROSS-COMPLEMENTING 1 ERCC1"/>
    <property type="match status" value="1"/>
</dbReference>
<evidence type="ECO:0000256" key="8">
    <source>
        <dbReference type="SAM" id="MobiDB-lite"/>
    </source>
</evidence>
<dbReference type="FunFam" id="3.40.50.10130:FF:000001">
    <property type="entry name" value="DNA excision repair protein ERCC-1"/>
    <property type="match status" value="1"/>
</dbReference>
<dbReference type="Gene3D" id="3.40.50.10130">
    <property type="match status" value="1"/>
</dbReference>
<keyword evidence="6" id="KW-0539">Nucleus</keyword>
<evidence type="ECO:0000256" key="4">
    <source>
        <dbReference type="ARBA" id="ARBA00023125"/>
    </source>
</evidence>
<gene>
    <name evidence="10" type="ORF">g.8169</name>
</gene>
<keyword evidence="4" id="KW-0238">DNA-binding</keyword>
<accession>A0A1D2A6D2</accession>
<dbReference type="GO" id="GO:0003697">
    <property type="term" value="F:single-stranded DNA binding"/>
    <property type="evidence" value="ECO:0007669"/>
    <property type="project" value="TreeGrafter"/>
</dbReference>
<organism evidence="10">
    <name type="scientific">Auxenochlorella protothecoides</name>
    <name type="common">Green microalga</name>
    <name type="synonym">Chlorella protothecoides</name>
    <dbReference type="NCBI Taxonomy" id="3075"/>
    <lineage>
        <taxon>Eukaryota</taxon>
        <taxon>Viridiplantae</taxon>
        <taxon>Chlorophyta</taxon>
        <taxon>core chlorophytes</taxon>
        <taxon>Trebouxiophyceae</taxon>
        <taxon>Chlorellales</taxon>
        <taxon>Chlorellaceae</taxon>
        <taxon>Auxenochlorella</taxon>
    </lineage>
</organism>
<dbReference type="SUPFAM" id="SSF52980">
    <property type="entry name" value="Restriction endonuclease-like"/>
    <property type="match status" value="1"/>
</dbReference>
<feature type="region of interest" description="Disordered" evidence="8">
    <location>
        <begin position="276"/>
        <end position="310"/>
    </location>
</feature>
<dbReference type="GO" id="GO:0003684">
    <property type="term" value="F:damaged DNA binding"/>
    <property type="evidence" value="ECO:0007669"/>
    <property type="project" value="InterPro"/>
</dbReference>
<feature type="domain" description="ERCC1-like central" evidence="9">
    <location>
        <begin position="44"/>
        <end position="156"/>
    </location>
</feature>
<dbReference type="InterPro" id="IPR004579">
    <property type="entry name" value="ERCC1/RAD10/SWI10"/>
</dbReference>
<evidence type="ECO:0000259" key="9">
    <source>
        <dbReference type="Pfam" id="PF03834"/>
    </source>
</evidence>
<dbReference type="GO" id="GO:0006289">
    <property type="term" value="P:nucleotide-excision repair"/>
    <property type="evidence" value="ECO:0007669"/>
    <property type="project" value="UniProtKB-ARBA"/>
</dbReference>
<evidence type="ECO:0000256" key="3">
    <source>
        <dbReference type="ARBA" id="ARBA00022763"/>
    </source>
</evidence>
<dbReference type="Pfam" id="PF03834">
    <property type="entry name" value="Rad10"/>
    <property type="match status" value="1"/>
</dbReference>
<dbReference type="InterPro" id="IPR047260">
    <property type="entry name" value="ERCC1-like_central_dom"/>
</dbReference>
<dbReference type="AlphaFoldDB" id="A0A1D2A6D2"/>
<dbReference type="GO" id="GO:0006302">
    <property type="term" value="P:double-strand break repair"/>
    <property type="evidence" value="ECO:0007669"/>
    <property type="project" value="UniProtKB-ARBA"/>
</dbReference>
<feature type="region of interest" description="Disordered" evidence="8">
    <location>
        <begin position="1"/>
        <end position="29"/>
    </location>
</feature>
<evidence type="ECO:0000256" key="6">
    <source>
        <dbReference type="ARBA" id="ARBA00023242"/>
    </source>
</evidence>
<dbReference type="Gene3D" id="1.10.150.20">
    <property type="entry name" value="5' to 3' exonuclease, C-terminal subdomain"/>
    <property type="match status" value="1"/>
</dbReference>
<keyword evidence="3" id="KW-0227">DNA damage</keyword>
<feature type="compositionally biased region" description="Acidic residues" evidence="8">
    <location>
        <begin position="301"/>
        <end position="310"/>
    </location>
</feature>
<dbReference type="CDD" id="cd22325">
    <property type="entry name" value="ERCC1_C-like"/>
    <property type="match status" value="1"/>
</dbReference>
<dbReference type="SUPFAM" id="SSF47781">
    <property type="entry name" value="RuvA domain 2-like"/>
    <property type="match status" value="1"/>
</dbReference>
<evidence type="ECO:0000256" key="5">
    <source>
        <dbReference type="ARBA" id="ARBA00023204"/>
    </source>
</evidence>
<dbReference type="Pfam" id="PF14520">
    <property type="entry name" value="HHH_5"/>
    <property type="match status" value="1"/>
</dbReference>
<comment type="similarity">
    <text evidence="2">Belongs to the ERCC1/RAD10/SWI10 family.</text>
</comment>
<protein>
    <recommendedName>
        <fullName evidence="7">DNA excision repair protein ERCC-1</fullName>
    </recommendedName>
</protein>
<evidence type="ECO:0000256" key="2">
    <source>
        <dbReference type="ARBA" id="ARBA00008283"/>
    </source>
</evidence>
<proteinExistence type="inferred from homology"/>
<keyword evidence="5" id="KW-0234">DNA repair</keyword>